<dbReference type="Gene3D" id="2.40.180.10">
    <property type="entry name" value="Catalase core domain"/>
    <property type="match status" value="1"/>
</dbReference>
<dbReference type="AlphaFoldDB" id="A0A443S6C9"/>
<keyword evidence="3" id="KW-0349">Heme</keyword>
<dbReference type="GO" id="GO:0046872">
    <property type="term" value="F:metal ion binding"/>
    <property type="evidence" value="ECO:0007669"/>
    <property type="project" value="UniProtKB-KW"/>
</dbReference>
<keyword evidence="5" id="KW-0560">Oxidoreductase</keyword>
<reference evidence="10 11" key="1">
    <citation type="journal article" date="2018" name="Gigascience">
        <title>Genomes of trombidid mites reveal novel predicted allergens and laterally-transferred genes associated with secondary metabolism.</title>
        <authorList>
            <person name="Dong X."/>
            <person name="Chaisiri K."/>
            <person name="Xia D."/>
            <person name="Armstrong S.D."/>
            <person name="Fang Y."/>
            <person name="Donnelly M.J."/>
            <person name="Kadowaki T."/>
            <person name="McGarry J.W."/>
            <person name="Darby A.C."/>
            <person name="Makepeace B.L."/>
        </authorList>
    </citation>
    <scope>NUCLEOTIDE SEQUENCE [LARGE SCALE GENOMIC DNA]</scope>
    <source>
        <strain evidence="10">UoL-UT</strain>
    </source>
</reference>
<feature type="compositionally biased region" description="Gly residues" evidence="7">
    <location>
        <begin position="48"/>
        <end position="65"/>
    </location>
</feature>
<dbReference type="GO" id="GO:0020037">
    <property type="term" value="F:heme binding"/>
    <property type="evidence" value="ECO:0007669"/>
    <property type="project" value="InterPro"/>
</dbReference>
<dbReference type="GO" id="GO:0005777">
    <property type="term" value="C:peroxisome"/>
    <property type="evidence" value="ECO:0007669"/>
    <property type="project" value="TreeGrafter"/>
</dbReference>
<dbReference type="GO" id="GO:0042744">
    <property type="term" value="P:hydrogen peroxide catabolic process"/>
    <property type="evidence" value="ECO:0007669"/>
    <property type="project" value="TreeGrafter"/>
</dbReference>
<dbReference type="GO" id="GO:0042542">
    <property type="term" value="P:response to hydrogen peroxide"/>
    <property type="evidence" value="ECO:0007669"/>
    <property type="project" value="TreeGrafter"/>
</dbReference>
<evidence type="ECO:0000313" key="10">
    <source>
        <dbReference type="EMBL" id="RWS23061.1"/>
    </source>
</evidence>
<dbReference type="InterPro" id="IPR011614">
    <property type="entry name" value="Catalase_core"/>
</dbReference>
<keyword evidence="8" id="KW-0732">Signal</keyword>
<evidence type="ECO:0000256" key="6">
    <source>
        <dbReference type="ARBA" id="ARBA00023004"/>
    </source>
</evidence>
<sequence>MIFEIILSLLLIHCNAHYNPGRAGGSNYFGGGGHSPSGGNSFESKKPGQGGGDSNYFGGGGGYSPSGGNSFISSPYSKKPGQGGGGVKSSYSQKHDKGFGNKDLGHIPEHDGHKGRPGHGGSHWKKPGGSEDVCSRSEDQLRCFQKHQEYVKEDRITTLEGQPIGDIDNTKLCSERGPILVEDHWFLKGLFHFDKERIPERIVHAKGAGAFGYFTATEPEILKYCKAAVFRTGTKTPLFVRFSQVAGELGSADTVRDVRGFAIKLYTEDGIWDLTGNNLPIFFVRDARQFPSFVHSQKRNPQTHLKDPNMVFDYWSLRNETSHQFMHLYSPLGLPASYRMMNGFGVHTFKLVNDRGEYVFCKFHYESNQGIKTLSDEEATVLAGLSPEFLLKDLYDAIARGEYPSWTFAVQIMTPEQAMEHIDNPFDATK</sequence>
<proteinExistence type="inferred from homology"/>
<dbReference type="PROSITE" id="PS51402">
    <property type="entry name" value="CATALASE_3"/>
    <property type="match status" value="1"/>
</dbReference>
<feature type="non-terminal residue" evidence="10">
    <location>
        <position position="430"/>
    </location>
</feature>
<dbReference type="SUPFAM" id="SSF56634">
    <property type="entry name" value="Heme-dependent catalase-like"/>
    <property type="match status" value="1"/>
</dbReference>
<dbReference type="PANTHER" id="PTHR11465">
    <property type="entry name" value="CATALASE"/>
    <property type="match status" value="1"/>
</dbReference>
<dbReference type="STRING" id="299467.A0A443S6C9"/>
<dbReference type="PRINTS" id="PR00067">
    <property type="entry name" value="CATALASE"/>
</dbReference>
<dbReference type="PANTHER" id="PTHR11465:SF9">
    <property type="entry name" value="CATALASE"/>
    <property type="match status" value="1"/>
</dbReference>
<dbReference type="EMBL" id="NCKV01007208">
    <property type="protein sequence ID" value="RWS23061.1"/>
    <property type="molecule type" value="Genomic_DNA"/>
</dbReference>
<dbReference type="OrthoDB" id="6880011at2759"/>
<dbReference type="SMART" id="SM01060">
    <property type="entry name" value="Catalase"/>
    <property type="match status" value="1"/>
</dbReference>
<dbReference type="InterPro" id="IPR020835">
    <property type="entry name" value="Catalase_sf"/>
</dbReference>
<gene>
    <name evidence="10" type="ORF">B4U80_10747</name>
</gene>
<feature type="chain" id="PRO_5019480523" evidence="8">
    <location>
        <begin position="17"/>
        <end position="430"/>
    </location>
</feature>
<evidence type="ECO:0000256" key="4">
    <source>
        <dbReference type="ARBA" id="ARBA00022723"/>
    </source>
</evidence>
<feature type="signal peptide" evidence="8">
    <location>
        <begin position="1"/>
        <end position="16"/>
    </location>
</feature>
<organism evidence="10 11">
    <name type="scientific">Leptotrombidium deliense</name>
    <dbReference type="NCBI Taxonomy" id="299467"/>
    <lineage>
        <taxon>Eukaryota</taxon>
        <taxon>Metazoa</taxon>
        <taxon>Ecdysozoa</taxon>
        <taxon>Arthropoda</taxon>
        <taxon>Chelicerata</taxon>
        <taxon>Arachnida</taxon>
        <taxon>Acari</taxon>
        <taxon>Acariformes</taxon>
        <taxon>Trombidiformes</taxon>
        <taxon>Prostigmata</taxon>
        <taxon>Anystina</taxon>
        <taxon>Parasitengona</taxon>
        <taxon>Trombiculoidea</taxon>
        <taxon>Trombiculidae</taxon>
        <taxon>Leptotrombidium</taxon>
    </lineage>
</organism>
<evidence type="ECO:0000256" key="8">
    <source>
        <dbReference type="SAM" id="SignalP"/>
    </source>
</evidence>
<dbReference type="Proteomes" id="UP000288716">
    <property type="component" value="Unassembled WGS sequence"/>
</dbReference>
<accession>A0A443S6C9</accession>
<dbReference type="GO" id="GO:0004096">
    <property type="term" value="F:catalase activity"/>
    <property type="evidence" value="ECO:0007669"/>
    <property type="project" value="InterPro"/>
</dbReference>
<evidence type="ECO:0000259" key="9">
    <source>
        <dbReference type="SMART" id="SM01060"/>
    </source>
</evidence>
<comment type="caution">
    <text evidence="10">The sequence shown here is derived from an EMBL/GenBank/DDBJ whole genome shotgun (WGS) entry which is preliminary data.</text>
</comment>
<feature type="compositionally biased region" description="Basic and acidic residues" evidence="7">
    <location>
        <begin position="93"/>
        <end position="114"/>
    </location>
</feature>
<evidence type="ECO:0000256" key="2">
    <source>
        <dbReference type="ARBA" id="ARBA00022559"/>
    </source>
</evidence>
<dbReference type="GO" id="GO:0005739">
    <property type="term" value="C:mitochondrion"/>
    <property type="evidence" value="ECO:0007669"/>
    <property type="project" value="TreeGrafter"/>
</dbReference>
<feature type="compositionally biased region" description="Basic residues" evidence="7">
    <location>
        <begin position="115"/>
        <end position="126"/>
    </location>
</feature>
<evidence type="ECO:0000256" key="5">
    <source>
        <dbReference type="ARBA" id="ARBA00023002"/>
    </source>
</evidence>
<evidence type="ECO:0000256" key="3">
    <source>
        <dbReference type="ARBA" id="ARBA00022617"/>
    </source>
</evidence>
<feature type="domain" description="Catalase core" evidence="9">
    <location>
        <begin position="157"/>
        <end position="430"/>
    </location>
</feature>
<comment type="similarity">
    <text evidence="1">Belongs to the catalase family.</text>
</comment>
<evidence type="ECO:0000313" key="11">
    <source>
        <dbReference type="Proteomes" id="UP000288716"/>
    </source>
</evidence>
<name>A0A443S6C9_9ACAR</name>
<dbReference type="Pfam" id="PF00199">
    <property type="entry name" value="Catalase"/>
    <property type="match status" value="1"/>
</dbReference>
<evidence type="ECO:0000256" key="1">
    <source>
        <dbReference type="ARBA" id="ARBA00005329"/>
    </source>
</evidence>
<evidence type="ECO:0000256" key="7">
    <source>
        <dbReference type="SAM" id="MobiDB-lite"/>
    </source>
</evidence>
<keyword evidence="6" id="KW-0408">Iron</keyword>
<protein>
    <submittedName>
        <fullName evidence="10">Catalase-like isoform X1</fullName>
    </submittedName>
</protein>
<dbReference type="InterPro" id="IPR018028">
    <property type="entry name" value="Catalase"/>
</dbReference>
<keyword evidence="4" id="KW-0479">Metal-binding</keyword>
<keyword evidence="2" id="KW-0575">Peroxidase</keyword>
<dbReference type="VEuPathDB" id="VectorBase:LDEU008979"/>
<keyword evidence="11" id="KW-1185">Reference proteome</keyword>
<feature type="region of interest" description="Disordered" evidence="7">
    <location>
        <begin position="37"/>
        <end position="133"/>
    </location>
</feature>